<sequence length="140" mass="16239">MAPKCHEETPSYDISDYEDSSFQEIFEVSLLDEQPSPQSYVAAVLKIDDSQTELRISKYPNLRVPCFWSEIQHIEESEESSDSRVIVTVLYTIHGADDGQLDQAYHEYVCEVVSYNFIDQLKQKTEADGKIWVDEDWYSL</sequence>
<accession>A0A9N9CD73</accession>
<organism evidence="1 2">
    <name type="scientific">Dentiscutata erythropus</name>
    <dbReference type="NCBI Taxonomy" id="1348616"/>
    <lineage>
        <taxon>Eukaryota</taxon>
        <taxon>Fungi</taxon>
        <taxon>Fungi incertae sedis</taxon>
        <taxon>Mucoromycota</taxon>
        <taxon>Glomeromycotina</taxon>
        <taxon>Glomeromycetes</taxon>
        <taxon>Diversisporales</taxon>
        <taxon>Gigasporaceae</taxon>
        <taxon>Dentiscutata</taxon>
    </lineage>
</organism>
<name>A0A9N9CD73_9GLOM</name>
<comment type="caution">
    <text evidence="1">The sequence shown here is derived from an EMBL/GenBank/DDBJ whole genome shotgun (WGS) entry which is preliminary data.</text>
</comment>
<evidence type="ECO:0000313" key="1">
    <source>
        <dbReference type="EMBL" id="CAG8597710.1"/>
    </source>
</evidence>
<dbReference type="EMBL" id="CAJVPY010003655">
    <property type="protein sequence ID" value="CAG8597710.1"/>
    <property type="molecule type" value="Genomic_DNA"/>
</dbReference>
<dbReference type="Proteomes" id="UP000789405">
    <property type="component" value="Unassembled WGS sequence"/>
</dbReference>
<evidence type="ECO:0000313" key="2">
    <source>
        <dbReference type="Proteomes" id="UP000789405"/>
    </source>
</evidence>
<dbReference type="AlphaFoldDB" id="A0A9N9CD73"/>
<reference evidence="1" key="1">
    <citation type="submission" date="2021-06" db="EMBL/GenBank/DDBJ databases">
        <authorList>
            <person name="Kallberg Y."/>
            <person name="Tangrot J."/>
            <person name="Rosling A."/>
        </authorList>
    </citation>
    <scope>NUCLEOTIDE SEQUENCE</scope>
    <source>
        <strain evidence="1">MA453B</strain>
    </source>
</reference>
<keyword evidence="2" id="KW-1185">Reference proteome</keyword>
<dbReference type="OrthoDB" id="10294065at2759"/>
<proteinExistence type="predicted"/>
<protein>
    <submittedName>
        <fullName evidence="1">3763_t:CDS:1</fullName>
    </submittedName>
</protein>
<gene>
    <name evidence="1" type="ORF">DERYTH_LOCUS7482</name>
</gene>